<reference evidence="1" key="1">
    <citation type="submission" date="2021-01" db="EMBL/GenBank/DDBJ databases">
        <title>Fulvivirga kasyanovii gen. nov., sp nov., a novel member of the phylum Bacteroidetes isolated from seawater in a mussel farm.</title>
        <authorList>
            <person name="Zhao L.-H."/>
            <person name="Wang Z.-J."/>
        </authorList>
    </citation>
    <scope>NUCLEOTIDE SEQUENCE</scope>
    <source>
        <strain evidence="1">29W222</strain>
    </source>
</reference>
<dbReference type="PANTHER" id="PTHR30605">
    <property type="entry name" value="ANHYDRO-N-ACETYLMURAMIC ACID KINASE"/>
    <property type="match status" value="1"/>
</dbReference>
<dbReference type="InterPro" id="IPR043129">
    <property type="entry name" value="ATPase_NBD"/>
</dbReference>
<name>A0A937FT25_9BACT</name>
<protein>
    <submittedName>
        <fullName evidence="1">Anhydro-N-acetylmuramic acid kinase</fullName>
        <ecNumber evidence="1">2.7.1.170</ecNumber>
    </submittedName>
</protein>
<dbReference type="Gene3D" id="3.30.420.40">
    <property type="match status" value="2"/>
</dbReference>
<evidence type="ECO:0000313" key="1">
    <source>
        <dbReference type="EMBL" id="MBL6445015.1"/>
    </source>
</evidence>
<dbReference type="Pfam" id="PF03702">
    <property type="entry name" value="AnmK"/>
    <property type="match status" value="1"/>
</dbReference>
<dbReference type="GO" id="GO:0006040">
    <property type="term" value="P:amino sugar metabolic process"/>
    <property type="evidence" value="ECO:0007669"/>
    <property type="project" value="InterPro"/>
</dbReference>
<dbReference type="EC" id="2.7.1.170" evidence="1"/>
<sequence length="361" mass="39493">MKNKEKYKVIGLMSGTSLDGLDMAYCEFELQAGVWHYKIKAAETRGYPEELYNGLQAGVKLSGYELTRLDVHLGRWFGEAVASFIDNHRLAVDFVASHGHTIFHQPELGITKQIGNGNIIAAISQLPVVSDFRTLDVALGGQGAPLVPIGDALLFHEYDFCLNLGGIANISFDNQGKRLAYDICPCNMVLNYVASKEGCSYDEGGAIAREGTVIPELLTVLNNLDFYNQPYPKSLGYEWVKDNVISKISNYDISSFDLMRTLVEHITNQISRAITGAGKSQRLLVTGGGAFNKFLIQRIEQSLKSEAEVCVPDDTTVNYKEALIFGFLGVLRSCGEVNTLSSVTGASRDSCTGGIVNPFLH</sequence>
<keyword evidence="1" id="KW-0808">Transferase</keyword>
<dbReference type="PANTHER" id="PTHR30605:SF0">
    <property type="entry name" value="ANHYDRO-N-ACETYLMURAMIC ACID KINASE"/>
    <property type="match status" value="1"/>
</dbReference>
<gene>
    <name evidence="1" type="ORF">JMN32_01755</name>
</gene>
<dbReference type="AlphaFoldDB" id="A0A937FT25"/>
<comment type="caution">
    <text evidence="1">The sequence shown here is derived from an EMBL/GenBank/DDBJ whole genome shotgun (WGS) entry which is preliminary data.</text>
</comment>
<proteinExistence type="predicted"/>
<dbReference type="NCBIfam" id="NF007144">
    <property type="entry name" value="PRK09585.2-3"/>
    <property type="match status" value="1"/>
</dbReference>
<dbReference type="GO" id="GO:0009254">
    <property type="term" value="P:peptidoglycan turnover"/>
    <property type="evidence" value="ECO:0007669"/>
    <property type="project" value="InterPro"/>
</dbReference>
<dbReference type="SUPFAM" id="SSF53067">
    <property type="entry name" value="Actin-like ATPase domain"/>
    <property type="match status" value="1"/>
</dbReference>
<dbReference type="EMBL" id="JAEUGD010000003">
    <property type="protein sequence ID" value="MBL6445015.1"/>
    <property type="molecule type" value="Genomic_DNA"/>
</dbReference>
<keyword evidence="2" id="KW-1185">Reference proteome</keyword>
<dbReference type="GO" id="GO:0016301">
    <property type="term" value="F:kinase activity"/>
    <property type="evidence" value="ECO:0007669"/>
    <property type="project" value="UniProtKB-KW"/>
</dbReference>
<dbReference type="RefSeq" id="WP_202854559.1">
    <property type="nucleotide sequence ID" value="NZ_JAEUGD010000003.1"/>
</dbReference>
<dbReference type="GO" id="GO:0016773">
    <property type="term" value="F:phosphotransferase activity, alcohol group as acceptor"/>
    <property type="evidence" value="ECO:0007669"/>
    <property type="project" value="InterPro"/>
</dbReference>
<evidence type="ECO:0000313" key="2">
    <source>
        <dbReference type="Proteomes" id="UP000614216"/>
    </source>
</evidence>
<dbReference type="InterPro" id="IPR005338">
    <property type="entry name" value="Anhydro_N_Ac-Mur_kinase"/>
</dbReference>
<accession>A0A937FT25</accession>
<dbReference type="Proteomes" id="UP000614216">
    <property type="component" value="Unassembled WGS sequence"/>
</dbReference>
<organism evidence="1 2">
    <name type="scientific">Fulvivirga marina</name>
    <dbReference type="NCBI Taxonomy" id="2494733"/>
    <lineage>
        <taxon>Bacteria</taxon>
        <taxon>Pseudomonadati</taxon>
        <taxon>Bacteroidota</taxon>
        <taxon>Cytophagia</taxon>
        <taxon>Cytophagales</taxon>
        <taxon>Fulvivirgaceae</taxon>
        <taxon>Fulvivirga</taxon>
    </lineage>
</organism>
<dbReference type="GO" id="GO:0005524">
    <property type="term" value="F:ATP binding"/>
    <property type="evidence" value="ECO:0007669"/>
    <property type="project" value="InterPro"/>
</dbReference>
<keyword evidence="1" id="KW-0418">Kinase</keyword>